<dbReference type="EMBL" id="SDMP01000002">
    <property type="protein sequence ID" value="RYR72357.1"/>
    <property type="molecule type" value="Genomic_DNA"/>
</dbReference>
<dbReference type="AlphaFoldDB" id="A0A445EAA4"/>
<proteinExistence type="predicted"/>
<reference evidence="1 2" key="1">
    <citation type="submission" date="2019-01" db="EMBL/GenBank/DDBJ databases">
        <title>Sequencing of cultivated peanut Arachis hypogaea provides insights into genome evolution and oil improvement.</title>
        <authorList>
            <person name="Chen X."/>
        </authorList>
    </citation>
    <scope>NUCLEOTIDE SEQUENCE [LARGE SCALE GENOMIC DNA]</scope>
    <source>
        <strain evidence="2">cv. Fuhuasheng</strain>
        <tissue evidence="1">Leaves</tissue>
    </source>
</reference>
<sequence length="38" mass="4269">MSMWLPRCSPLISTTVVGEKLVSLIGRQFHYGVGHRLV</sequence>
<accession>A0A445EAA4</accession>
<organism evidence="1 2">
    <name type="scientific">Arachis hypogaea</name>
    <name type="common">Peanut</name>
    <dbReference type="NCBI Taxonomy" id="3818"/>
    <lineage>
        <taxon>Eukaryota</taxon>
        <taxon>Viridiplantae</taxon>
        <taxon>Streptophyta</taxon>
        <taxon>Embryophyta</taxon>
        <taxon>Tracheophyta</taxon>
        <taxon>Spermatophyta</taxon>
        <taxon>Magnoliopsida</taxon>
        <taxon>eudicotyledons</taxon>
        <taxon>Gunneridae</taxon>
        <taxon>Pentapetalae</taxon>
        <taxon>rosids</taxon>
        <taxon>fabids</taxon>
        <taxon>Fabales</taxon>
        <taxon>Fabaceae</taxon>
        <taxon>Papilionoideae</taxon>
        <taxon>50 kb inversion clade</taxon>
        <taxon>dalbergioids sensu lato</taxon>
        <taxon>Dalbergieae</taxon>
        <taxon>Pterocarpus clade</taxon>
        <taxon>Arachis</taxon>
    </lineage>
</organism>
<evidence type="ECO:0000313" key="1">
    <source>
        <dbReference type="EMBL" id="RYR72357.1"/>
    </source>
</evidence>
<name>A0A445EAA4_ARAHY</name>
<gene>
    <name evidence="1" type="ORF">Ahy_A02g006567</name>
</gene>
<protein>
    <submittedName>
        <fullName evidence="1">Uncharacterized protein</fullName>
    </submittedName>
</protein>
<keyword evidence="2" id="KW-1185">Reference proteome</keyword>
<comment type="caution">
    <text evidence="1">The sequence shown here is derived from an EMBL/GenBank/DDBJ whole genome shotgun (WGS) entry which is preliminary data.</text>
</comment>
<evidence type="ECO:0000313" key="2">
    <source>
        <dbReference type="Proteomes" id="UP000289738"/>
    </source>
</evidence>
<dbReference type="Proteomes" id="UP000289738">
    <property type="component" value="Chromosome A02"/>
</dbReference>